<dbReference type="InterPro" id="IPR023313">
    <property type="entry name" value="UBQ-conjugating_AS"/>
</dbReference>
<keyword evidence="2 7" id="KW-0547">Nucleotide-binding</keyword>
<gene>
    <name evidence="9" type="ORF">RJT34_11639</name>
</gene>
<keyword evidence="4 7" id="KW-0067">ATP-binding</keyword>
<dbReference type="CDD" id="cd23792">
    <property type="entry name" value="UBCc_UBE2D"/>
    <property type="match status" value="1"/>
</dbReference>
<dbReference type="EMBL" id="JAYKXN010000003">
    <property type="protein sequence ID" value="KAK7300788.1"/>
    <property type="molecule type" value="Genomic_DNA"/>
</dbReference>
<dbReference type="PROSITE" id="PS00183">
    <property type="entry name" value="UBC_1"/>
    <property type="match status" value="1"/>
</dbReference>
<evidence type="ECO:0000313" key="10">
    <source>
        <dbReference type="Proteomes" id="UP001359559"/>
    </source>
</evidence>
<feature type="domain" description="UBC core" evidence="8">
    <location>
        <begin position="93"/>
        <end position="239"/>
    </location>
</feature>
<dbReference type="GO" id="GO:0006511">
    <property type="term" value="P:ubiquitin-dependent protein catabolic process"/>
    <property type="evidence" value="ECO:0007669"/>
    <property type="project" value="UniProtKB-ARBA"/>
</dbReference>
<dbReference type="SUPFAM" id="SSF54495">
    <property type="entry name" value="UBC-like"/>
    <property type="match status" value="1"/>
</dbReference>
<keyword evidence="10" id="KW-1185">Reference proteome</keyword>
<sequence length="240" mass="26665">MGSWNLTLNIRALILRYHHHPKPIPCEISRISFSLPLSDSPPPSSTLFLSLFFSGFPFLSLYASDPGQISPSNTPSFVNLYSIYIFSTSNLGMASKRILKELKDLQKDPPTSCSAGPVAEDMFHWQATIMGPADSPYAGGVFLVSIHFPPDYPFKPPKVAFRTKVFHPNINSNGSICLDILKEQWSPALTISKVLLSICSLLTDPNPDDPLVPEIAHMYKTDRAKYEATARSWTQKYAMG</sequence>
<dbReference type="SMART" id="SM00212">
    <property type="entry name" value="UBCc"/>
    <property type="match status" value="1"/>
</dbReference>
<dbReference type="InterPro" id="IPR016135">
    <property type="entry name" value="UBQ-conjugating_enzyme/RWD"/>
</dbReference>
<dbReference type="PANTHER" id="PTHR24068">
    <property type="entry name" value="UBIQUITIN-CONJUGATING ENZYME E2"/>
    <property type="match status" value="1"/>
</dbReference>
<evidence type="ECO:0000313" key="9">
    <source>
        <dbReference type="EMBL" id="KAK7300788.1"/>
    </source>
</evidence>
<dbReference type="PROSITE" id="PS50127">
    <property type="entry name" value="UBC_2"/>
    <property type="match status" value="1"/>
</dbReference>
<dbReference type="FunFam" id="3.10.110.10:FF:000001">
    <property type="entry name" value="Ubiquitin-conjugating enzyme 28, E2"/>
    <property type="match status" value="1"/>
</dbReference>
<evidence type="ECO:0000256" key="4">
    <source>
        <dbReference type="ARBA" id="ARBA00022840"/>
    </source>
</evidence>
<dbReference type="GO" id="GO:0004842">
    <property type="term" value="F:ubiquitin-protein transferase activity"/>
    <property type="evidence" value="ECO:0007669"/>
    <property type="project" value="UniProtKB-ARBA"/>
</dbReference>
<comment type="caution">
    <text evidence="9">The sequence shown here is derived from an EMBL/GenBank/DDBJ whole genome shotgun (WGS) entry which is preliminary data.</text>
</comment>
<name>A0AAN9JKW2_CLITE</name>
<protein>
    <recommendedName>
        <fullName evidence="8">UBC core domain-containing protein</fullName>
    </recommendedName>
</protein>
<reference evidence="9 10" key="1">
    <citation type="submission" date="2024-01" db="EMBL/GenBank/DDBJ databases">
        <title>The genomes of 5 underutilized Papilionoideae crops provide insights into root nodulation and disease resistance.</title>
        <authorList>
            <person name="Yuan L."/>
        </authorList>
    </citation>
    <scope>NUCLEOTIDE SEQUENCE [LARGE SCALE GENOMIC DNA]</scope>
    <source>
        <strain evidence="9">LY-2023</strain>
        <tissue evidence="9">Leaf</tissue>
    </source>
</reference>
<evidence type="ECO:0000256" key="2">
    <source>
        <dbReference type="ARBA" id="ARBA00022741"/>
    </source>
</evidence>
<accession>A0AAN9JKW2</accession>
<evidence type="ECO:0000256" key="3">
    <source>
        <dbReference type="ARBA" id="ARBA00022786"/>
    </source>
</evidence>
<dbReference type="InterPro" id="IPR000608">
    <property type="entry name" value="UBC"/>
</dbReference>
<evidence type="ECO:0000256" key="6">
    <source>
        <dbReference type="PROSITE-ProRule" id="PRU10133"/>
    </source>
</evidence>
<feature type="active site" description="Glycyl thioester intermediate" evidence="6">
    <location>
        <position position="177"/>
    </location>
</feature>
<comment type="pathway">
    <text evidence="5">Protein modification.</text>
</comment>
<evidence type="ECO:0000256" key="7">
    <source>
        <dbReference type="RuleBase" id="RU362109"/>
    </source>
</evidence>
<dbReference type="AlphaFoldDB" id="A0AAN9JKW2"/>
<evidence type="ECO:0000259" key="8">
    <source>
        <dbReference type="PROSITE" id="PS50127"/>
    </source>
</evidence>
<organism evidence="9 10">
    <name type="scientific">Clitoria ternatea</name>
    <name type="common">Butterfly pea</name>
    <dbReference type="NCBI Taxonomy" id="43366"/>
    <lineage>
        <taxon>Eukaryota</taxon>
        <taxon>Viridiplantae</taxon>
        <taxon>Streptophyta</taxon>
        <taxon>Embryophyta</taxon>
        <taxon>Tracheophyta</taxon>
        <taxon>Spermatophyta</taxon>
        <taxon>Magnoliopsida</taxon>
        <taxon>eudicotyledons</taxon>
        <taxon>Gunneridae</taxon>
        <taxon>Pentapetalae</taxon>
        <taxon>rosids</taxon>
        <taxon>fabids</taxon>
        <taxon>Fabales</taxon>
        <taxon>Fabaceae</taxon>
        <taxon>Papilionoideae</taxon>
        <taxon>50 kb inversion clade</taxon>
        <taxon>NPAAA clade</taxon>
        <taxon>indigoferoid/millettioid clade</taxon>
        <taxon>Phaseoleae</taxon>
        <taxon>Clitoria</taxon>
    </lineage>
</organism>
<evidence type="ECO:0000256" key="5">
    <source>
        <dbReference type="ARBA" id="ARBA00043952"/>
    </source>
</evidence>
<keyword evidence="1" id="KW-0808">Transferase</keyword>
<dbReference type="GO" id="GO:0005524">
    <property type="term" value="F:ATP binding"/>
    <property type="evidence" value="ECO:0007669"/>
    <property type="project" value="UniProtKB-UniRule"/>
</dbReference>
<dbReference type="Pfam" id="PF00179">
    <property type="entry name" value="UQ_con"/>
    <property type="match status" value="1"/>
</dbReference>
<comment type="similarity">
    <text evidence="7">Belongs to the ubiquitin-conjugating enzyme family.</text>
</comment>
<proteinExistence type="inferred from homology"/>
<dbReference type="Proteomes" id="UP001359559">
    <property type="component" value="Unassembled WGS sequence"/>
</dbReference>
<keyword evidence="3 7" id="KW-0833">Ubl conjugation pathway</keyword>
<dbReference type="Gene3D" id="3.10.110.10">
    <property type="entry name" value="Ubiquitin Conjugating Enzyme"/>
    <property type="match status" value="1"/>
</dbReference>
<evidence type="ECO:0000256" key="1">
    <source>
        <dbReference type="ARBA" id="ARBA00022679"/>
    </source>
</evidence>